<accession>A0ABT3H9K6</accession>
<name>A0ABT3H9K6_9HYPH</name>
<comment type="caution">
    <text evidence="1">The sequence shown here is derived from an EMBL/GenBank/DDBJ whole genome shotgun (WGS) entry which is preliminary data.</text>
</comment>
<evidence type="ECO:0000313" key="2">
    <source>
        <dbReference type="Proteomes" id="UP001209755"/>
    </source>
</evidence>
<proteinExistence type="predicted"/>
<dbReference type="EMBL" id="JAOQNS010000003">
    <property type="protein sequence ID" value="MCW2307071.1"/>
    <property type="molecule type" value="Genomic_DNA"/>
</dbReference>
<dbReference type="InterPro" id="IPR019285">
    <property type="entry name" value="DUF2336"/>
</dbReference>
<evidence type="ECO:0008006" key="3">
    <source>
        <dbReference type="Google" id="ProtNLM"/>
    </source>
</evidence>
<organism evidence="1 2">
    <name type="scientific">Rhodobium gokarnense</name>
    <dbReference type="NCBI Taxonomy" id="364296"/>
    <lineage>
        <taxon>Bacteria</taxon>
        <taxon>Pseudomonadati</taxon>
        <taxon>Pseudomonadota</taxon>
        <taxon>Alphaproteobacteria</taxon>
        <taxon>Hyphomicrobiales</taxon>
        <taxon>Rhodobiaceae</taxon>
        <taxon>Rhodobium</taxon>
    </lineage>
</organism>
<dbReference type="Pfam" id="PF10098">
    <property type="entry name" value="DUF2336"/>
    <property type="match status" value="1"/>
</dbReference>
<dbReference type="Proteomes" id="UP001209755">
    <property type="component" value="Unassembled WGS sequence"/>
</dbReference>
<protein>
    <recommendedName>
        <fullName evidence="3">DUF2336 domain-containing protein</fullName>
    </recommendedName>
</protein>
<dbReference type="RefSeq" id="WP_264600721.1">
    <property type="nucleotide sequence ID" value="NZ_JAOQNS010000003.1"/>
</dbReference>
<keyword evidence="2" id="KW-1185">Reference proteome</keyword>
<reference evidence="2" key="1">
    <citation type="submission" date="2023-07" db="EMBL/GenBank/DDBJ databases">
        <title>Genome sequencing of Purple Non-Sulfur Bacteria from various extreme environments.</title>
        <authorList>
            <person name="Mayer M."/>
        </authorList>
    </citation>
    <scope>NUCLEOTIDE SEQUENCE [LARGE SCALE GENOMIC DNA]</scope>
    <source>
        <strain evidence="2">DSM 17935</strain>
    </source>
</reference>
<evidence type="ECO:0000313" key="1">
    <source>
        <dbReference type="EMBL" id="MCW2307071.1"/>
    </source>
</evidence>
<sequence length="364" mass="40088">MSKNAVLKEYETLAGETAPDGRRRLLRRLGDLFGAGSLASKATSRDLFADVVGRVLEDVPVKVRSEVARRLAADDQAPHKLVLRLAGDQIVVADPLLRTSIVLTDDDLVKLASEQSVDHLLAISRRQTLSKAVTEILVQRGDRAVLHAVTGNDGAEFSEAAFDMLVRCAGNDEVLQENLAARTDLTATVVEWLRPLLTEELTVRLAKADIAASQDGLDRLVMVTAKRIENELMEVRQTRIDAGIMADDIRSGLRDLDSVVESLVRADRALDIALVIEGLSEAEGVDVSRLIFRKESGPIAVLCKDIGLGTKAFMAVARLRERRLRRPAPVTRAEVELYSRMSPEEAHRAIRVLKERRKPEKQAS</sequence>
<gene>
    <name evidence="1" type="ORF">M2319_001393</name>
</gene>